<keyword evidence="3" id="KW-0560">Oxidoreductase</keyword>
<evidence type="ECO:0000256" key="2">
    <source>
        <dbReference type="ARBA" id="ARBA00022857"/>
    </source>
</evidence>
<dbReference type="PRINTS" id="PR00080">
    <property type="entry name" value="SDRFAMILY"/>
</dbReference>
<dbReference type="Proteomes" id="UP000246132">
    <property type="component" value="Unassembled WGS sequence"/>
</dbReference>
<dbReference type="PROSITE" id="PS00061">
    <property type="entry name" value="ADH_SHORT"/>
    <property type="match status" value="1"/>
</dbReference>
<keyword evidence="2" id="KW-0521">NADP</keyword>
<sequence length="273" mass="27569">MTLLEDLFGAHGKTVLVTGGSSGIGRMIASAFVGSGARVMIASRNGEACVEAAAAINAEGGPGEAEGFAGDASTESGVTALAARVADRTDRLDILVNNAGRSWGESYEAFPFMAWDKVMSLNVAGLFSLTRDLTPLLERAASADSPARVINLGSVMGAATIGGHAYSYAASKAAVHHLTRILAKELAARHITVNALAPGPFESRMTAFVTGDAKTRQAVAAGVPAGRLGQPGDLAGAVLFLAGRGGAYVTGAILPLDGGIGVESADDLFAAGR</sequence>
<dbReference type="InterPro" id="IPR020904">
    <property type="entry name" value="Sc_DH/Rdtase_CS"/>
</dbReference>
<evidence type="ECO:0000313" key="5">
    <source>
        <dbReference type="Proteomes" id="UP000246132"/>
    </source>
</evidence>
<dbReference type="SUPFAM" id="SSF51735">
    <property type="entry name" value="NAD(P)-binding Rossmann-fold domains"/>
    <property type="match status" value="1"/>
</dbReference>
<dbReference type="PANTHER" id="PTHR43618:SF8">
    <property type="entry name" value="7ALPHA-HYDROXYSTEROID DEHYDROGENASE"/>
    <property type="match status" value="1"/>
</dbReference>
<dbReference type="Gene3D" id="3.40.50.720">
    <property type="entry name" value="NAD(P)-binding Rossmann-like Domain"/>
    <property type="match status" value="1"/>
</dbReference>
<name>A0A3A8A942_9HYPH</name>
<dbReference type="InterPro" id="IPR036291">
    <property type="entry name" value="NAD(P)-bd_dom_sf"/>
</dbReference>
<accession>A0A3A8A942</accession>
<keyword evidence="5" id="KW-1185">Reference proteome</keyword>
<dbReference type="GO" id="GO:0016491">
    <property type="term" value="F:oxidoreductase activity"/>
    <property type="evidence" value="ECO:0007669"/>
    <property type="project" value="UniProtKB-KW"/>
</dbReference>
<dbReference type="OrthoDB" id="9796652at2"/>
<comment type="similarity">
    <text evidence="1">Belongs to the short-chain dehydrogenases/reductases (SDR) family.</text>
</comment>
<dbReference type="FunFam" id="3.40.50.720:FF:000084">
    <property type="entry name" value="Short-chain dehydrogenase reductase"/>
    <property type="match status" value="1"/>
</dbReference>
<gene>
    <name evidence="4" type="ORF">DEM25_012730</name>
</gene>
<dbReference type="InterPro" id="IPR052178">
    <property type="entry name" value="Sec_Metab_Biosynth_SDR"/>
</dbReference>
<dbReference type="InterPro" id="IPR002347">
    <property type="entry name" value="SDR_fam"/>
</dbReference>
<reference evidence="4 5" key="1">
    <citation type="journal article" date="2018" name="Int. J. Syst. Bacteriol.">
        <title>Oceaniradius stylonemae gen. nov., sp. nov., isolated from a red alga, Stylonema cornu-cervi.</title>
        <authorList>
            <person name="Jeong S."/>
        </authorList>
    </citation>
    <scope>NUCLEOTIDE SEQUENCE [LARGE SCALE GENOMIC DNA]</scope>
    <source>
        <strain evidence="4 5">StC1</strain>
    </source>
</reference>
<proteinExistence type="inferred from homology"/>
<dbReference type="RefSeq" id="WP_109766101.1">
    <property type="nucleotide sequence ID" value="NZ_QFWV02000007.1"/>
</dbReference>
<comment type="caution">
    <text evidence="4">The sequence shown here is derived from an EMBL/GenBank/DDBJ whole genome shotgun (WGS) entry which is preliminary data.</text>
</comment>
<protein>
    <submittedName>
        <fullName evidence="4">SDR family oxidoreductase</fullName>
    </submittedName>
</protein>
<dbReference type="Pfam" id="PF13561">
    <property type="entry name" value="adh_short_C2"/>
    <property type="match status" value="1"/>
</dbReference>
<evidence type="ECO:0000256" key="1">
    <source>
        <dbReference type="ARBA" id="ARBA00006484"/>
    </source>
</evidence>
<dbReference type="PRINTS" id="PR00081">
    <property type="entry name" value="GDHRDH"/>
</dbReference>
<evidence type="ECO:0000256" key="3">
    <source>
        <dbReference type="ARBA" id="ARBA00023002"/>
    </source>
</evidence>
<dbReference type="EMBL" id="QFWV02000007">
    <property type="protein sequence ID" value="RKF06456.1"/>
    <property type="molecule type" value="Genomic_DNA"/>
</dbReference>
<organism evidence="4 5">
    <name type="scientific">Oceaniradius stylonematis</name>
    <dbReference type="NCBI Taxonomy" id="2184161"/>
    <lineage>
        <taxon>Bacteria</taxon>
        <taxon>Pseudomonadati</taxon>
        <taxon>Pseudomonadota</taxon>
        <taxon>Alphaproteobacteria</taxon>
        <taxon>Hyphomicrobiales</taxon>
        <taxon>Ahrensiaceae</taxon>
        <taxon>Oceaniradius</taxon>
    </lineage>
</organism>
<dbReference type="AlphaFoldDB" id="A0A3A8A942"/>
<evidence type="ECO:0000313" key="4">
    <source>
        <dbReference type="EMBL" id="RKF06456.1"/>
    </source>
</evidence>
<dbReference type="PANTHER" id="PTHR43618">
    <property type="entry name" value="7-ALPHA-HYDROXYSTEROID DEHYDROGENASE"/>
    <property type="match status" value="1"/>
</dbReference>